<dbReference type="Pfam" id="PF13181">
    <property type="entry name" value="TPR_8"/>
    <property type="match status" value="1"/>
</dbReference>
<sequence length="731" mass="81447">MSAFSGLTDQAQENDHATNGVDSNEDKATHAPIPIAVSLSLAAAIRAHKKGKMEKAVQIYSDILRKFPDHADANYLLGVAAFERGLKMDAVAMIERAIEADPHNAAYFGKLGEILTLLGRSERANAAYERAADLAPDDVRFHIGRAQLLERNGDIQGAVQQYRYILEKWPDSFEAFYRSGAIEARLGNRDQAREHVKKALEIKADYAEAHLLYALLILAVGDTQRARKHFLLASEHSKGRNDIHMKSAAKLMQLKDWNGALVVLRRETKLDGNHAEAYLMMGDCLSSKEEYDGAILSYERALENRPMLAKAHARRGLALLNLAQIQEARQACQKAVQIDAGDWESLCALGVVMREDNDILDAIECLGKAAKLAPMEVRPCLELALAYQDDLNAKRALKYILKAQDLAPKDAEVDFRKAQILLQNGDWAEGWTAYESRIQLPHYHCVLPRGGDDAPLWDGQPAKNKRIVLYTEGGFSEAIQFARFVPLVKKYVGEVYLACPKNLARLFAPLDGLDGVVPQDTPLPRHDIRASVNSLPGLLGLRSPDDLPAFTPYLKAAERDVAQWQDRLIKEAEGTKVGLVWQGDRQYRKDPRRSPGIWPFSRLFYMRNIDFFSLQVGDGADVLTDPQLSKVVRNYGLDLLDFADTAALIEALDLVITCDTAVGHLAGAMGKPVWMVLPYAVDWRWGLPVAGEAVTSLWYPSVKLYRQSAHGDWADVFARLGLELDRFTTQQ</sequence>
<dbReference type="Proteomes" id="UP000632498">
    <property type="component" value="Unassembled WGS sequence"/>
</dbReference>
<dbReference type="Gene3D" id="3.40.50.2000">
    <property type="entry name" value="Glycogen Phosphorylase B"/>
    <property type="match status" value="1"/>
</dbReference>
<dbReference type="InterPro" id="IPR002201">
    <property type="entry name" value="Glyco_trans_9"/>
</dbReference>
<evidence type="ECO:0000256" key="3">
    <source>
        <dbReference type="PROSITE-ProRule" id="PRU00339"/>
    </source>
</evidence>
<gene>
    <name evidence="5" type="ORF">GCM10011332_25750</name>
</gene>
<dbReference type="EMBL" id="BMHV01000020">
    <property type="protein sequence ID" value="GGF70621.1"/>
    <property type="molecule type" value="Genomic_DNA"/>
</dbReference>
<dbReference type="PANTHER" id="PTHR44858">
    <property type="entry name" value="TETRATRICOPEPTIDE REPEAT PROTEIN 6"/>
    <property type="match status" value="1"/>
</dbReference>
<dbReference type="Gene3D" id="1.25.40.10">
    <property type="entry name" value="Tetratricopeptide repeat domain"/>
    <property type="match status" value="2"/>
</dbReference>
<dbReference type="PANTHER" id="PTHR44858:SF1">
    <property type="entry name" value="UDP-N-ACETYLGLUCOSAMINE--PEPTIDE N-ACETYLGLUCOSAMINYLTRANSFERASE SPINDLY-RELATED"/>
    <property type="match status" value="1"/>
</dbReference>
<dbReference type="SUPFAM" id="SSF48452">
    <property type="entry name" value="TPR-like"/>
    <property type="match status" value="2"/>
</dbReference>
<feature type="repeat" description="TPR" evidence="3">
    <location>
        <begin position="105"/>
        <end position="138"/>
    </location>
</feature>
<evidence type="ECO:0000313" key="5">
    <source>
        <dbReference type="EMBL" id="GGF70621.1"/>
    </source>
</evidence>
<keyword evidence="2 3" id="KW-0802">TPR repeat</keyword>
<feature type="repeat" description="TPR" evidence="3">
    <location>
        <begin position="71"/>
        <end position="104"/>
    </location>
</feature>
<evidence type="ECO:0000256" key="2">
    <source>
        <dbReference type="ARBA" id="ARBA00022803"/>
    </source>
</evidence>
<keyword evidence="6" id="KW-1185">Reference proteome</keyword>
<dbReference type="AlphaFoldDB" id="A0A917C5X8"/>
<dbReference type="InterPro" id="IPR011990">
    <property type="entry name" value="TPR-like_helical_dom_sf"/>
</dbReference>
<dbReference type="SUPFAM" id="SSF53756">
    <property type="entry name" value="UDP-Glycosyltransferase/glycogen phosphorylase"/>
    <property type="match status" value="1"/>
</dbReference>
<feature type="region of interest" description="Disordered" evidence="4">
    <location>
        <begin position="1"/>
        <end position="27"/>
    </location>
</feature>
<evidence type="ECO:0000256" key="1">
    <source>
        <dbReference type="ARBA" id="ARBA00022737"/>
    </source>
</evidence>
<name>A0A917C5X8_9PROT</name>
<reference evidence="5" key="2">
    <citation type="submission" date="2020-09" db="EMBL/GenBank/DDBJ databases">
        <authorList>
            <person name="Sun Q."/>
            <person name="Zhou Y."/>
        </authorList>
    </citation>
    <scope>NUCLEOTIDE SEQUENCE</scope>
    <source>
        <strain evidence="5">CGMCC 1.15254</strain>
    </source>
</reference>
<feature type="compositionally biased region" description="Polar residues" evidence="4">
    <location>
        <begin position="1"/>
        <end position="11"/>
    </location>
</feature>
<keyword evidence="1" id="KW-0677">Repeat</keyword>
<feature type="repeat" description="TPR" evidence="3">
    <location>
        <begin position="173"/>
        <end position="206"/>
    </location>
</feature>
<dbReference type="Pfam" id="PF13432">
    <property type="entry name" value="TPR_16"/>
    <property type="match status" value="4"/>
</dbReference>
<evidence type="ECO:0008006" key="7">
    <source>
        <dbReference type="Google" id="ProtNLM"/>
    </source>
</evidence>
<dbReference type="SMART" id="SM00028">
    <property type="entry name" value="TPR"/>
    <property type="match status" value="9"/>
</dbReference>
<dbReference type="InterPro" id="IPR050498">
    <property type="entry name" value="Ycf3"/>
</dbReference>
<evidence type="ECO:0000313" key="6">
    <source>
        <dbReference type="Proteomes" id="UP000632498"/>
    </source>
</evidence>
<feature type="repeat" description="TPR" evidence="3">
    <location>
        <begin position="275"/>
        <end position="308"/>
    </location>
</feature>
<dbReference type="GO" id="GO:0016757">
    <property type="term" value="F:glycosyltransferase activity"/>
    <property type="evidence" value="ECO:0007669"/>
    <property type="project" value="InterPro"/>
</dbReference>
<reference evidence="5" key="1">
    <citation type="journal article" date="2014" name="Int. J. Syst. Evol. Microbiol.">
        <title>Complete genome sequence of Corynebacterium casei LMG S-19264T (=DSM 44701T), isolated from a smear-ripened cheese.</title>
        <authorList>
            <consortium name="US DOE Joint Genome Institute (JGI-PGF)"/>
            <person name="Walter F."/>
            <person name="Albersmeier A."/>
            <person name="Kalinowski J."/>
            <person name="Ruckert C."/>
        </authorList>
    </citation>
    <scope>NUCLEOTIDE SEQUENCE</scope>
    <source>
        <strain evidence="5">CGMCC 1.15254</strain>
    </source>
</reference>
<protein>
    <recommendedName>
        <fullName evidence="7">Glycosyltransferase</fullName>
    </recommendedName>
</protein>
<evidence type="ECO:0000256" key="4">
    <source>
        <dbReference type="SAM" id="MobiDB-lite"/>
    </source>
</evidence>
<dbReference type="RefSeq" id="WP_188665964.1">
    <property type="nucleotide sequence ID" value="NZ_BMHV01000020.1"/>
</dbReference>
<organism evidence="5 6">
    <name type="scientific">Terasakiella brassicae</name>
    <dbReference type="NCBI Taxonomy" id="1634917"/>
    <lineage>
        <taxon>Bacteria</taxon>
        <taxon>Pseudomonadati</taxon>
        <taxon>Pseudomonadota</taxon>
        <taxon>Alphaproteobacteria</taxon>
        <taxon>Rhodospirillales</taxon>
        <taxon>Terasakiellaceae</taxon>
        <taxon>Terasakiella</taxon>
    </lineage>
</organism>
<dbReference type="Pfam" id="PF01075">
    <property type="entry name" value="Glyco_transf_9"/>
    <property type="match status" value="1"/>
</dbReference>
<proteinExistence type="predicted"/>
<accession>A0A917C5X8</accession>
<comment type="caution">
    <text evidence="5">The sequence shown here is derived from an EMBL/GenBank/DDBJ whole genome shotgun (WGS) entry which is preliminary data.</text>
</comment>
<dbReference type="InterPro" id="IPR019734">
    <property type="entry name" value="TPR_rpt"/>
</dbReference>
<dbReference type="PROSITE" id="PS50005">
    <property type="entry name" value="TPR"/>
    <property type="match status" value="4"/>
</dbReference>